<dbReference type="Pfam" id="PF04282">
    <property type="entry name" value="DUF438"/>
    <property type="match status" value="1"/>
</dbReference>
<reference evidence="3" key="1">
    <citation type="journal article" date="2020" name="mSystems">
        <title>Genome- and Community-Level Interaction Insights into Carbon Utilization and Element Cycling Functions of Hydrothermarchaeota in Hydrothermal Sediment.</title>
        <authorList>
            <person name="Zhou Z."/>
            <person name="Liu Y."/>
            <person name="Xu W."/>
            <person name="Pan J."/>
            <person name="Luo Z.H."/>
            <person name="Li M."/>
        </authorList>
    </citation>
    <scope>NUCLEOTIDE SEQUENCE [LARGE SCALE GENOMIC DNA]</scope>
    <source>
        <strain evidence="3">SpSt-876</strain>
    </source>
</reference>
<dbReference type="EMBL" id="DTLI01000126">
    <property type="protein sequence ID" value="HHS52161.1"/>
    <property type="molecule type" value="Genomic_DNA"/>
</dbReference>
<evidence type="ECO:0000313" key="3">
    <source>
        <dbReference type="EMBL" id="HHS52161.1"/>
    </source>
</evidence>
<dbReference type="InterPro" id="IPR012312">
    <property type="entry name" value="Hemerythrin-like"/>
</dbReference>
<feature type="domain" description="Hemerythrin-like" evidence="1">
    <location>
        <begin position="84"/>
        <end position="221"/>
    </location>
</feature>
<dbReference type="AlphaFoldDB" id="A0A7C6ECS9"/>
<dbReference type="SUPFAM" id="SSF55785">
    <property type="entry name" value="PYP-like sensor domain (PAS domain)"/>
    <property type="match status" value="1"/>
</dbReference>
<organism evidence="3">
    <name type="scientific">candidate division WOR-3 bacterium</name>
    <dbReference type="NCBI Taxonomy" id="2052148"/>
    <lineage>
        <taxon>Bacteria</taxon>
        <taxon>Bacteria division WOR-3</taxon>
    </lineage>
</organism>
<dbReference type="InterPro" id="IPR000014">
    <property type="entry name" value="PAS"/>
</dbReference>
<dbReference type="Gene3D" id="3.30.450.20">
    <property type="entry name" value="PAS domain"/>
    <property type="match status" value="1"/>
</dbReference>
<dbReference type="PANTHER" id="PTHR39966:SF3">
    <property type="entry name" value="DUF438 DOMAIN-CONTAINING PROTEIN"/>
    <property type="match status" value="1"/>
</dbReference>
<dbReference type="GO" id="GO:0005886">
    <property type="term" value="C:plasma membrane"/>
    <property type="evidence" value="ECO:0007669"/>
    <property type="project" value="TreeGrafter"/>
</dbReference>
<dbReference type="Pfam" id="PF13596">
    <property type="entry name" value="PAS_10"/>
    <property type="match status" value="1"/>
</dbReference>
<name>A0A7C6ECS9_UNCW3</name>
<gene>
    <name evidence="3" type="ORF">ENW73_04760</name>
</gene>
<accession>A0A7C6ECS9</accession>
<feature type="domain" description="DUF438" evidence="2">
    <location>
        <begin position="9"/>
        <end position="74"/>
    </location>
</feature>
<evidence type="ECO:0000259" key="1">
    <source>
        <dbReference type="Pfam" id="PF01814"/>
    </source>
</evidence>
<evidence type="ECO:0000259" key="2">
    <source>
        <dbReference type="Pfam" id="PF04282"/>
    </source>
</evidence>
<dbReference type="Pfam" id="PF01814">
    <property type="entry name" value="Hemerythrin"/>
    <property type="match status" value="1"/>
</dbReference>
<dbReference type="NCBIfam" id="TIGR00229">
    <property type="entry name" value="sensory_box"/>
    <property type="match status" value="1"/>
</dbReference>
<proteinExistence type="predicted"/>
<dbReference type="PANTHER" id="PTHR39966">
    <property type="entry name" value="BLL2471 PROTEIN-RELATED"/>
    <property type="match status" value="1"/>
</dbReference>
<dbReference type="InterPro" id="IPR035965">
    <property type="entry name" value="PAS-like_dom_sf"/>
</dbReference>
<dbReference type="Gene3D" id="1.20.120.520">
    <property type="entry name" value="nmb1532 protein domain like"/>
    <property type="match status" value="1"/>
</dbReference>
<protein>
    <submittedName>
        <fullName evidence="3">DUF438 domain-containing protein</fullName>
    </submittedName>
</protein>
<comment type="caution">
    <text evidence="3">The sequence shown here is derived from an EMBL/GenBank/DDBJ whole genome shotgun (WGS) entry which is preliminary data.</text>
</comment>
<dbReference type="InterPro" id="IPR007380">
    <property type="entry name" value="DUF438"/>
</dbReference>
<sequence>MGKNKKALIKEMIRQLHKGADPNKIKEEFKDVLKDISPAEIAQIEEELIKEGMAPDEIRRLCEVHLALFRESLEQTKTIAPAGHPIHTLMEEHKIMLGFANELVLLAKEMKKAKDWAEVPGPMEHLNHIVKHFKDSEKHYLREENVLFPYLEKHGITQPPKIMWMEHDKIREIKKGLYLLLTTAKDTDFNDFVMKLTEVGVSLAEVLSSHFTKENNILFPTTLQVIEATEWEEIRQQFGEIGYCCFTPESAVTKEAVEVKVTKKVEVAGGLDLDTGVLRQKEIIAIFNSLPVDITFVDANDEVRYFNQTKDRIFVRTKAVLGRKVQQCHPQKSIHIVNQILEDFRNKKRDVAEFWISLQGRLVYIRYFPVWDNNGNYLGCIEVTQDVTDIKKLEGEKRLL</sequence>